<evidence type="ECO:0000256" key="6">
    <source>
        <dbReference type="RuleBase" id="RU367044"/>
    </source>
</evidence>
<evidence type="ECO:0000256" key="3">
    <source>
        <dbReference type="ARBA" id="ARBA00022471"/>
    </source>
</evidence>
<keyword evidence="3 6" id="KW-0713">Self-incompatibility</keyword>
<dbReference type="AlphaFoldDB" id="A0A2C9W8F6"/>
<dbReference type="InterPro" id="IPR010264">
    <property type="entry name" value="Self-incomp_S1"/>
</dbReference>
<evidence type="ECO:0000256" key="5">
    <source>
        <dbReference type="ARBA" id="ARBA00022729"/>
    </source>
</evidence>
<dbReference type="OMA" id="GENENLW"/>
<sequence length="144" mass="16625">MMSLSSRQVALLLVLALLGSKPWPCKGTTNSFLPKYHVHIVNNLSDNILYVHCKSKDDDLGSHALPVNSEFQFSFRINLLGTTLFWCNFNWGNGRGGSYKVFWYGTGLTRKCNYKNCIWSARDDALYLLNLFENKDEKYYDWGH</sequence>
<accession>A0A2C9W8F6</accession>
<feature type="chain" id="PRO_5025095656" description="S-protein homolog" evidence="6">
    <location>
        <begin position="28"/>
        <end position="144"/>
    </location>
</feature>
<comment type="subcellular location">
    <subcellularLocation>
        <location evidence="1 6">Secreted</location>
    </subcellularLocation>
</comment>
<evidence type="ECO:0000256" key="1">
    <source>
        <dbReference type="ARBA" id="ARBA00004613"/>
    </source>
</evidence>
<reference evidence="8" key="1">
    <citation type="journal article" date="2016" name="Nat. Biotechnol.">
        <title>Sequencing wild and cultivated cassava and related species reveals extensive interspecific hybridization and genetic diversity.</title>
        <authorList>
            <person name="Bredeson J.V."/>
            <person name="Lyons J.B."/>
            <person name="Prochnik S.E."/>
            <person name="Wu G.A."/>
            <person name="Ha C.M."/>
            <person name="Edsinger-Gonzales E."/>
            <person name="Grimwood J."/>
            <person name="Schmutz J."/>
            <person name="Rabbi I.Y."/>
            <person name="Egesi C."/>
            <person name="Nauluvula P."/>
            <person name="Lebot V."/>
            <person name="Ndunguru J."/>
            <person name="Mkamilo G."/>
            <person name="Bart R.S."/>
            <person name="Setter T.L."/>
            <person name="Gleadow R.M."/>
            <person name="Kulakow P."/>
            <person name="Ferguson M.E."/>
            <person name="Rounsley S."/>
            <person name="Rokhsar D.S."/>
        </authorList>
    </citation>
    <scope>NUCLEOTIDE SEQUENCE [LARGE SCALE GENOMIC DNA]</scope>
    <source>
        <strain evidence="8">cv. AM560-2</strain>
    </source>
</reference>
<evidence type="ECO:0000256" key="4">
    <source>
        <dbReference type="ARBA" id="ARBA00022525"/>
    </source>
</evidence>
<evidence type="ECO:0000313" key="8">
    <source>
        <dbReference type="Proteomes" id="UP000091857"/>
    </source>
</evidence>
<keyword evidence="4 6" id="KW-0964">Secreted</keyword>
<dbReference type="PANTHER" id="PTHR31232:SF146">
    <property type="entry name" value="S-PROTEIN HOMOLOG"/>
    <property type="match status" value="1"/>
</dbReference>
<dbReference type="Proteomes" id="UP000091857">
    <property type="component" value="Chromosome 3"/>
</dbReference>
<gene>
    <name evidence="7" type="ORF">MANES_03G171700v8</name>
</gene>
<keyword evidence="5 6" id="KW-0732">Signal</keyword>
<name>A0A2C9W8F6_MANES</name>
<organism evidence="7 8">
    <name type="scientific">Manihot esculenta</name>
    <name type="common">Cassava</name>
    <name type="synonym">Jatropha manihot</name>
    <dbReference type="NCBI Taxonomy" id="3983"/>
    <lineage>
        <taxon>Eukaryota</taxon>
        <taxon>Viridiplantae</taxon>
        <taxon>Streptophyta</taxon>
        <taxon>Embryophyta</taxon>
        <taxon>Tracheophyta</taxon>
        <taxon>Spermatophyta</taxon>
        <taxon>Magnoliopsida</taxon>
        <taxon>eudicotyledons</taxon>
        <taxon>Gunneridae</taxon>
        <taxon>Pentapetalae</taxon>
        <taxon>rosids</taxon>
        <taxon>fabids</taxon>
        <taxon>Malpighiales</taxon>
        <taxon>Euphorbiaceae</taxon>
        <taxon>Crotonoideae</taxon>
        <taxon>Manihoteae</taxon>
        <taxon>Manihot</taxon>
    </lineage>
</organism>
<protein>
    <recommendedName>
        <fullName evidence="6">S-protein homolog</fullName>
    </recommendedName>
</protein>
<proteinExistence type="inferred from homology"/>
<dbReference type="EMBL" id="CM004389">
    <property type="protein sequence ID" value="OAY55672.1"/>
    <property type="molecule type" value="Genomic_DNA"/>
</dbReference>
<dbReference type="GO" id="GO:0005576">
    <property type="term" value="C:extracellular region"/>
    <property type="evidence" value="ECO:0007669"/>
    <property type="project" value="UniProtKB-SubCell"/>
</dbReference>
<dbReference type="GO" id="GO:0060320">
    <property type="term" value="P:rejection of self pollen"/>
    <property type="evidence" value="ECO:0007669"/>
    <property type="project" value="UniProtKB-KW"/>
</dbReference>
<evidence type="ECO:0000313" key="7">
    <source>
        <dbReference type="EMBL" id="OAY55672.1"/>
    </source>
</evidence>
<feature type="signal peptide" evidence="6">
    <location>
        <begin position="1"/>
        <end position="27"/>
    </location>
</feature>
<comment type="similarity">
    <text evidence="2 6">Belongs to the plant self-incompatibility (S1) protein family.</text>
</comment>
<dbReference type="Gramene" id="Manes.03G171700.3.v8.1">
    <property type="protein sequence ID" value="Manes.03G171700.3.v8.1.CDS.1"/>
    <property type="gene ID" value="Manes.03G171700.v8.1"/>
</dbReference>
<comment type="caution">
    <text evidence="7">The sequence shown here is derived from an EMBL/GenBank/DDBJ whole genome shotgun (WGS) entry which is preliminary data.</text>
</comment>
<dbReference type="Pfam" id="PF05938">
    <property type="entry name" value="Self-incomp_S1"/>
    <property type="match status" value="1"/>
</dbReference>
<dbReference type="PANTHER" id="PTHR31232">
    <property type="match status" value="1"/>
</dbReference>
<evidence type="ECO:0000256" key="2">
    <source>
        <dbReference type="ARBA" id="ARBA00005581"/>
    </source>
</evidence>
<keyword evidence="8" id="KW-1185">Reference proteome</keyword>